<feature type="transmembrane region" description="Helical" evidence="5">
    <location>
        <begin position="277"/>
        <end position="302"/>
    </location>
</feature>
<gene>
    <name evidence="7" type="ORF">ONE63_008448</name>
</gene>
<dbReference type="GO" id="GO:0097638">
    <property type="term" value="P:L-arginine import across plasma membrane"/>
    <property type="evidence" value="ECO:0007669"/>
    <property type="project" value="TreeGrafter"/>
</dbReference>
<evidence type="ECO:0000259" key="6">
    <source>
        <dbReference type="Pfam" id="PF13906"/>
    </source>
</evidence>
<keyword evidence="4 5" id="KW-0472">Membrane</keyword>
<dbReference type="GO" id="GO:0000064">
    <property type="term" value="F:L-ornithine transmembrane transporter activity"/>
    <property type="evidence" value="ECO:0007669"/>
    <property type="project" value="TreeGrafter"/>
</dbReference>
<feature type="transmembrane region" description="Helical" evidence="5">
    <location>
        <begin position="457"/>
        <end position="479"/>
    </location>
</feature>
<evidence type="ECO:0000256" key="3">
    <source>
        <dbReference type="ARBA" id="ARBA00022989"/>
    </source>
</evidence>
<dbReference type="InterPro" id="IPR002293">
    <property type="entry name" value="AA/rel_permease1"/>
</dbReference>
<reference evidence="7" key="1">
    <citation type="submission" date="2022-12" db="EMBL/GenBank/DDBJ databases">
        <title>Chromosome-level genome assembly of the bean flower thrips Megalurothrips usitatus.</title>
        <authorList>
            <person name="Ma L."/>
            <person name="Liu Q."/>
            <person name="Li H."/>
            <person name="Cai W."/>
        </authorList>
    </citation>
    <scope>NUCLEOTIDE SEQUENCE</scope>
    <source>
        <strain evidence="7">Cailab_2022a</strain>
    </source>
</reference>
<dbReference type="GO" id="GO:0061459">
    <property type="term" value="F:L-arginine transmembrane transporter activity"/>
    <property type="evidence" value="ECO:0007669"/>
    <property type="project" value="TreeGrafter"/>
</dbReference>
<evidence type="ECO:0000313" key="7">
    <source>
        <dbReference type="EMBL" id="KAJ1526896.1"/>
    </source>
</evidence>
<feature type="transmembrane region" description="Helical" evidence="5">
    <location>
        <begin position="199"/>
        <end position="217"/>
    </location>
</feature>
<dbReference type="Proteomes" id="UP001075354">
    <property type="component" value="Chromosome 6"/>
</dbReference>
<dbReference type="GO" id="GO:0015189">
    <property type="term" value="F:L-lysine transmembrane transporter activity"/>
    <property type="evidence" value="ECO:0007669"/>
    <property type="project" value="TreeGrafter"/>
</dbReference>
<dbReference type="AlphaFoldDB" id="A0AAV7XMH3"/>
<feature type="transmembrane region" description="Helical" evidence="5">
    <location>
        <begin position="371"/>
        <end position="392"/>
    </location>
</feature>
<comment type="caution">
    <text evidence="7">The sequence shown here is derived from an EMBL/GenBank/DDBJ whole genome shotgun (WGS) entry which is preliminary data.</text>
</comment>
<feature type="transmembrane region" description="Helical" evidence="5">
    <location>
        <begin position="522"/>
        <end position="543"/>
    </location>
</feature>
<evidence type="ECO:0000256" key="2">
    <source>
        <dbReference type="ARBA" id="ARBA00022692"/>
    </source>
</evidence>
<feature type="transmembrane region" description="Helical" evidence="5">
    <location>
        <begin position="237"/>
        <end position="256"/>
    </location>
</feature>
<dbReference type="FunFam" id="1.20.1740.10:FF:000010">
    <property type="entry name" value="probable cationic amino acid transporter"/>
    <property type="match status" value="1"/>
</dbReference>
<feature type="transmembrane region" description="Helical" evidence="5">
    <location>
        <begin position="102"/>
        <end position="123"/>
    </location>
</feature>
<feature type="transmembrane region" description="Helical" evidence="5">
    <location>
        <begin position="322"/>
        <end position="350"/>
    </location>
</feature>
<dbReference type="PIRSF" id="PIRSF006060">
    <property type="entry name" value="AA_transporter"/>
    <property type="match status" value="1"/>
</dbReference>
<dbReference type="GO" id="GO:0005886">
    <property type="term" value="C:plasma membrane"/>
    <property type="evidence" value="ECO:0007669"/>
    <property type="project" value="TreeGrafter"/>
</dbReference>
<dbReference type="Gene3D" id="1.20.1740.10">
    <property type="entry name" value="Amino acid/polyamine transporter I"/>
    <property type="match status" value="1"/>
</dbReference>
<name>A0AAV7XMH3_9NEOP</name>
<evidence type="ECO:0000313" key="8">
    <source>
        <dbReference type="Proteomes" id="UP001075354"/>
    </source>
</evidence>
<organism evidence="7 8">
    <name type="scientific">Megalurothrips usitatus</name>
    <name type="common">bean blossom thrips</name>
    <dbReference type="NCBI Taxonomy" id="439358"/>
    <lineage>
        <taxon>Eukaryota</taxon>
        <taxon>Metazoa</taxon>
        <taxon>Ecdysozoa</taxon>
        <taxon>Arthropoda</taxon>
        <taxon>Hexapoda</taxon>
        <taxon>Insecta</taxon>
        <taxon>Pterygota</taxon>
        <taxon>Neoptera</taxon>
        <taxon>Paraneoptera</taxon>
        <taxon>Thysanoptera</taxon>
        <taxon>Terebrantia</taxon>
        <taxon>Thripoidea</taxon>
        <taxon>Thripidae</taxon>
        <taxon>Megalurothrips</taxon>
    </lineage>
</organism>
<feature type="transmembrane region" description="Helical" evidence="5">
    <location>
        <begin position="33"/>
        <end position="58"/>
    </location>
</feature>
<evidence type="ECO:0000256" key="4">
    <source>
        <dbReference type="ARBA" id="ARBA00023136"/>
    </source>
</evidence>
<feature type="transmembrane region" description="Helical" evidence="5">
    <location>
        <begin position="491"/>
        <end position="510"/>
    </location>
</feature>
<feature type="transmembrane region" description="Helical" evidence="5">
    <location>
        <begin position="170"/>
        <end position="187"/>
    </location>
</feature>
<feature type="transmembrane region" description="Helical" evidence="5">
    <location>
        <begin position="549"/>
        <end position="569"/>
    </location>
</feature>
<proteinExistence type="predicted"/>
<accession>A0AAV7XMH3</accession>
<dbReference type="EMBL" id="JAPTSV010000006">
    <property type="protein sequence ID" value="KAJ1526896.1"/>
    <property type="molecule type" value="Genomic_DNA"/>
</dbReference>
<dbReference type="Pfam" id="PF13520">
    <property type="entry name" value="AA_permease_2"/>
    <property type="match status" value="1"/>
</dbReference>
<keyword evidence="2 5" id="KW-0812">Transmembrane</keyword>
<feature type="transmembrane region" description="Helical" evidence="5">
    <location>
        <begin position="70"/>
        <end position="90"/>
    </location>
</feature>
<feature type="domain" description="Cationic amino acid transporter C-terminal" evidence="6">
    <location>
        <begin position="522"/>
        <end position="572"/>
    </location>
</feature>
<dbReference type="PANTHER" id="PTHR43243">
    <property type="entry name" value="INNER MEMBRANE TRANSPORTER YGJI-RELATED"/>
    <property type="match status" value="1"/>
</dbReference>
<protein>
    <recommendedName>
        <fullName evidence="6">Cationic amino acid transporter C-terminal domain-containing protein</fullName>
    </recommendedName>
</protein>
<keyword evidence="3 5" id="KW-1133">Transmembrane helix</keyword>
<feature type="transmembrane region" description="Helical" evidence="5">
    <location>
        <begin position="398"/>
        <end position="419"/>
    </location>
</feature>
<evidence type="ECO:0000256" key="5">
    <source>
        <dbReference type="SAM" id="Phobius"/>
    </source>
</evidence>
<comment type="subcellular location">
    <subcellularLocation>
        <location evidence="1">Membrane</location>
        <topology evidence="1">Multi-pass membrane protein</topology>
    </subcellularLocation>
</comment>
<dbReference type="PANTHER" id="PTHR43243:SF95">
    <property type="entry name" value="LD37241P"/>
    <property type="match status" value="1"/>
</dbReference>
<keyword evidence="8" id="KW-1185">Reference proteome</keyword>
<sequence>MVVKQFLKLQTAASDMWSMASRRKRVSDEPSQLARVLNVMDLTLFGVGSTLGLGVYVLAGKVANDMAGPAVVVAFVIAAVASLFAGLSYAEFAARVPKAGSAYAYAYVAVGEVVAFVIGWTLILEYAIGTASVTRGVSTYVDNLAHNQISDFFNSTVPLNVPTLAAYPDFFSFGIIVFVSCLLAFGVKESSIVNNILTFLNLTTATIAVVTAAIYAKPENWSLPARAGVDDGGFVPYGIKGIIKGAGTCFFGFVGFDCIATTSEEAKNPRRSIPLSIGLSLLTITVTYTSIAIALTLLKPYYELDKAAPFTVAFQDMELYAVMWIVTIGAIFALTTSLLGSMVPLPRIMYAMALDGLMFERLASVNGYTKTPLVATVASCILSGMLALLFNLEQLIEMMSIGTLLAYTVVCMCVLVLRYSDTRTAHTEKSEPLTFARSVGALVNVERATRPSVFTTGAAGILIFAQTLLTLALCVLLNVAGDTLYTDPMPWLGSLLALFVPLVVVVVMLGQQPQTDVSYLSFTVPGLPYVPAVSLFLNFYLMVNLEIETWVRFVVWMIIGSVLYFSYGVKHSKERLLEKAERQAAAEQSQPHEVRTHL</sequence>
<evidence type="ECO:0000256" key="1">
    <source>
        <dbReference type="ARBA" id="ARBA00004141"/>
    </source>
</evidence>
<dbReference type="Pfam" id="PF13906">
    <property type="entry name" value="AA_permease_C"/>
    <property type="match status" value="1"/>
</dbReference>
<dbReference type="InterPro" id="IPR029485">
    <property type="entry name" value="CAT_C"/>
</dbReference>